<proteinExistence type="predicted"/>
<evidence type="ECO:0000313" key="2">
    <source>
        <dbReference type="EMBL" id="MBM2411351.1"/>
    </source>
</evidence>
<protein>
    <submittedName>
        <fullName evidence="2">Uncharacterized protein</fullName>
    </submittedName>
</protein>
<dbReference type="EMBL" id="JAFBXF010000002">
    <property type="protein sequence ID" value="MBM2416018.1"/>
    <property type="molecule type" value="Genomic_DNA"/>
</dbReference>
<name>A0A9Q2NPU2_9RHOB</name>
<evidence type="ECO:0000256" key="1">
    <source>
        <dbReference type="SAM" id="MobiDB-lite"/>
    </source>
</evidence>
<gene>
    <name evidence="2" type="ORF">JQX41_03475</name>
    <name evidence="3" type="ORF">JQX48_03475</name>
</gene>
<dbReference type="EMBL" id="JAFBXE010000002">
    <property type="protein sequence ID" value="MBM2411351.1"/>
    <property type="molecule type" value="Genomic_DNA"/>
</dbReference>
<feature type="region of interest" description="Disordered" evidence="1">
    <location>
        <begin position="48"/>
        <end position="86"/>
    </location>
</feature>
<reference evidence="2 5" key="1">
    <citation type="submission" date="2021-01" db="EMBL/GenBank/DDBJ databases">
        <title>Diatom-associated Roseobacters Show Island Model of Population Structure.</title>
        <authorList>
            <person name="Qu L."/>
            <person name="Feng X."/>
            <person name="Chen Y."/>
            <person name="Li L."/>
            <person name="Wang X."/>
            <person name="Hu Z."/>
            <person name="Wang H."/>
            <person name="Luo H."/>
        </authorList>
    </citation>
    <scope>NUCLEOTIDE SEQUENCE</scope>
    <source>
        <strain evidence="3 5">CC28-63</strain>
        <strain evidence="2">CC28-69</strain>
    </source>
</reference>
<dbReference type="Proteomes" id="UP000755667">
    <property type="component" value="Unassembled WGS sequence"/>
</dbReference>
<organism evidence="2 4">
    <name type="scientific">Marivita cryptomonadis</name>
    <dbReference type="NCBI Taxonomy" id="505252"/>
    <lineage>
        <taxon>Bacteria</taxon>
        <taxon>Pseudomonadati</taxon>
        <taxon>Pseudomonadota</taxon>
        <taxon>Alphaproteobacteria</taxon>
        <taxon>Rhodobacterales</taxon>
        <taxon>Roseobacteraceae</taxon>
        <taxon>Marivita</taxon>
    </lineage>
</organism>
<accession>A0A9Q2NPU2</accession>
<dbReference type="OrthoDB" id="7868311at2"/>
<dbReference type="Proteomes" id="UP000809440">
    <property type="component" value="Unassembled WGS sequence"/>
</dbReference>
<evidence type="ECO:0000313" key="4">
    <source>
        <dbReference type="Proteomes" id="UP000755667"/>
    </source>
</evidence>
<comment type="caution">
    <text evidence="2">The sequence shown here is derived from an EMBL/GenBank/DDBJ whole genome shotgun (WGS) entry which is preliminary data.</text>
</comment>
<evidence type="ECO:0000313" key="3">
    <source>
        <dbReference type="EMBL" id="MBM2416018.1"/>
    </source>
</evidence>
<evidence type="ECO:0000313" key="5">
    <source>
        <dbReference type="Proteomes" id="UP000809440"/>
    </source>
</evidence>
<sequence length="108" mass="12209">MPHGTKIATCCYCGTRAALVLKGESRHELSCSACGAPLHEMKMLRVEASDRPDARQHRHASRPKTAPAPFPAWDRDAKGSKKKKLKKRKTLARRFFEEAFDVIEDIFD</sequence>
<keyword evidence="5" id="KW-1185">Reference proteome</keyword>
<dbReference type="AlphaFoldDB" id="A0A9Q2NPU2"/>